<evidence type="ECO:0000313" key="2">
    <source>
        <dbReference type="Proteomes" id="UP000319619"/>
    </source>
</evidence>
<organism evidence="1 2">
    <name type="scientific">candidate division LCP-89 bacterium B3_LCP</name>
    <dbReference type="NCBI Taxonomy" id="2012998"/>
    <lineage>
        <taxon>Bacteria</taxon>
        <taxon>Pseudomonadati</taxon>
        <taxon>Bacteria division LCP-89</taxon>
    </lineage>
</organism>
<gene>
    <name evidence="1" type="ORF">CEE37_13935</name>
</gene>
<comment type="caution">
    <text evidence="1">The sequence shown here is derived from an EMBL/GenBank/DDBJ whole genome shotgun (WGS) entry which is preliminary data.</text>
</comment>
<proteinExistence type="predicted"/>
<sequence length="178" mass="20687">MSLLRNLWTRVVSFFILRQLKTNPDSPLDFDRLFKEPESWLLFMPAEAVAFDAAMKYCRELLEQIEGVRLHLIVPYEFRHWVRTTQNLKVHPYSHQDLIMKRIPRNSLLRRLRRLEPAIAVDLNPWPTPLSLCICGLCGARVRGAVSRKQGDAVFNFLVKTGSGEIGDQYRALFAYLT</sequence>
<dbReference type="EMBL" id="NJBN01000012">
    <property type="protein sequence ID" value="TKJ37608.1"/>
    <property type="molecule type" value="Genomic_DNA"/>
</dbReference>
<dbReference type="Gene3D" id="3.40.50.2000">
    <property type="entry name" value="Glycogen Phosphorylase B"/>
    <property type="match status" value="1"/>
</dbReference>
<dbReference type="Proteomes" id="UP000319619">
    <property type="component" value="Unassembled WGS sequence"/>
</dbReference>
<reference evidence="1 2" key="1">
    <citation type="submission" date="2017-06" db="EMBL/GenBank/DDBJ databases">
        <title>Novel microbial phyla capable of carbon fixation and sulfur reduction in deep-sea sediments.</title>
        <authorList>
            <person name="Huang J."/>
            <person name="Baker B."/>
            <person name="Wang Y."/>
        </authorList>
    </citation>
    <scope>NUCLEOTIDE SEQUENCE [LARGE SCALE GENOMIC DNA]</scope>
    <source>
        <strain evidence="1">B3_LCP</strain>
    </source>
</reference>
<name>A0A532URP5_UNCL8</name>
<evidence type="ECO:0000313" key="1">
    <source>
        <dbReference type="EMBL" id="TKJ37608.1"/>
    </source>
</evidence>
<dbReference type="AlphaFoldDB" id="A0A532URP5"/>
<accession>A0A532URP5</accession>
<protein>
    <submittedName>
        <fullName evidence="1">Uncharacterized protein</fullName>
    </submittedName>
</protein>